<gene>
    <name evidence="2" type="ORF">B0T16DRAFT_497160</name>
</gene>
<name>A0AA40CIR2_9PEZI</name>
<proteinExistence type="predicted"/>
<dbReference type="EMBL" id="JAULSV010000007">
    <property type="protein sequence ID" value="KAK0638978.1"/>
    <property type="molecule type" value="Genomic_DNA"/>
</dbReference>
<comment type="caution">
    <text evidence="2">The sequence shown here is derived from an EMBL/GenBank/DDBJ whole genome shotgun (WGS) entry which is preliminary data.</text>
</comment>
<evidence type="ECO:0000313" key="2">
    <source>
        <dbReference type="EMBL" id="KAK0638978.1"/>
    </source>
</evidence>
<organism evidence="2 3">
    <name type="scientific">Cercophora newfieldiana</name>
    <dbReference type="NCBI Taxonomy" id="92897"/>
    <lineage>
        <taxon>Eukaryota</taxon>
        <taxon>Fungi</taxon>
        <taxon>Dikarya</taxon>
        <taxon>Ascomycota</taxon>
        <taxon>Pezizomycotina</taxon>
        <taxon>Sordariomycetes</taxon>
        <taxon>Sordariomycetidae</taxon>
        <taxon>Sordariales</taxon>
        <taxon>Lasiosphaeriaceae</taxon>
        <taxon>Cercophora</taxon>
    </lineage>
</organism>
<dbReference type="AlphaFoldDB" id="A0AA40CIR2"/>
<protein>
    <submittedName>
        <fullName evidence="2">Uncharacterized protein</fullName>
    </submittedName>
</protein>
<sequence>MPIQHSVSELHYPQERPATRNSPPPSFKPHPESPPNDTMSGNMTDAQKGHAVAEQVYLHQKDEAKAWEQRADDLLYSGAPGTGDIGQDVTEADQKSARAEKNANIAAVVLQKHRADAAKK</sequence>
<feature type="compositionally biased region" description="Pro residues" evidence="1">
    <location>
        <begin position="22"/>
        <end position="34"/>
    </location>
</feature>
<dbReference type="Proteomes" id="UP001174936">
    <property type="component" value="Unassembled WGS sequence"/>
</dbReference>
<reference evidence="2" key="1">
    <citation type="submission" date="2023-06" db="EMBL/GenBank/DDBJ databases">
        <title>Genome-scale phylogeny and comparative genomics of the fungal order Sordariales.</title>
        <authorList>
            <consortium name="Lawrence Berkeley National Laboratory"/>
            <person name="Hensen N."/>
            <person name="Bonometti L."/>
            <person name="Westerberg I."/>
            <person name="Brannstrom I.O."/>
            <person name="Guillou S."/>
            <person name="Cros-Aarteil S."/>
            <person name="Calhoun S."/>
            <person name="Haridas S."/>
            <person name="Kuo A."/>
            <person name="Mondo S."/>
            <person name="Pangilinan J."/>
            <person name="Riley R."/>
            <person name="Labutti K."/>
            <person name="Andreopoulos B."/>
            <person name="Lipzen A."/>
            <person name="Chen C."/>
            <person name="Yanf M."/>
            <person name="Daum C."/>
            <person name="Ng V."/>
            <person name="Clum A."/>
            <person name="Steindorff A."/>
            <person name="Ohm R."/>
            <person name="Martin F."/>
            <person name="Silar P."/>
            <person name="Natvig D."/>
            <person name="Lalanne C."/>
            <person name="Gautier V."/>
            <person name="Ament-Velasquez S.L."/>
            <person name="Kruys A."/>
            <person name="Hutchinson M.I."/>
            <person name="Powell A.J."/>
            <person name="Barry K."/>
            <person name="Miller A.N."/>
            <person name="Grigoriev I.V."/>
            <person name="Debuchy R."/>
            <person name="Gladieux P."/>
            <person name="Thoren M.H."/>
            <person name="Johannesson H."/>
        </authorList>
    </citation>
    <scope>NUCLEOTIDE SEQUENCE</scope>
    <source>
        <strain evidence="2">SMH2532-1</strain>
    </source>
</reference>
<feature type="compositionally biased region" description="Polar residues" evidence="1">
    <location>
        <begin position="36"/>
        <end position="45"/>
    </location>
</feature>
<evidence type="ECO:0000313" key="3">
    <source>
        <dbReference type="Proteomes" id="UP001174936"/>
    </source>
</evidence>
<evidence type="ECO:0000256" key="1">
    <source>
        <dbReference type="SAM" id="MobiDB-lite"/>
    </source>
</evidence>
<accession>A0AA40CIR2</accession>
<keyword evidence="3" id="KW-1185">Reference proteome</keyword>
<feature type="region of interest" description="Disordered" evidence="1">
    <location>
        <begin position="1"/>
        <end position="51"/>
    </location>
</feature>